<dbReference type="InterPro" id="IPR000212">
    <property type="entry name" value="DNA_helicase_UvrD/REP"/>
</dbReference>
<dbReference type="SUPFAM" id="SSF52540">
    <property type="entry name" value="P-loop containing nucleoside triphosphate hydrolases"/>
    <property type="match status" value="1"/>
</dbReference>
<evidence type="ECO:0000256" key="3">
    <source>
        <dbReference type="ARBA" id="ARBA00022806"/>
    </source>
</evidence>
<feature type="binding site" evidence="5">
    <location>
        <begin position="234"/>
        <end position="241"/>
    </location>
    <ligand>
        <name>ATP</name>
        <dbReference type="ChEBI" id="CHEBI:30616"/>
    </ligand>
</feature>
<proteinExistence type="predicted"/>
<dbReference type="InterPro" id="IPR013986">
    <property type="entry name" value="DExx_box_DNA_helicase_dom_sf"/>
</dbReference>
<dbReference type="InterPro" id="IPR027785">
    <property type="entry name" value="UvrD-like_helicase_C"/>
</dbReference>
<keyword evidence="1 5" id="KW-0547">Nucleotide-binding</keyword>
<evidence type="ECO:0000313" key="8">
    <source>
        <dbReference type="Proteomes" id="UP001597502"/>
    </source>
</evidence>
<dbReference type="Proteomes" id="UP001597502">
    <property type="component" value="Unassembled WGS sequence"/>
</dbReference>
<keyword evidence="8" id="KW-1185">Reference proteome</keyword>
<keyword evidence="3 5" id="KW-0347">Helicase</keyword>
<dbReference type="PROSITE" id="PS51198">
    <property type="entry name" value="UVRD_HELICASE_ATP_BIND"/>
    <property type="match status" value="1"/>
</dbReference>
<dbReference type="NCBIfam" id="NF041464">
    <property type="entry name" value="HelD_BACSU"/>
    <property type="match status" value="1"/>
</dbReference>
<dbReference type="PANTHER" id="PTHR11070">
    <property type="entry name" value="UVRD / RECB / PCRA DNA HELICASE FAMILY MEMBER"/>
    <property type="match status" value="1"/>
</dbReference>
<dbReference type="Pfam" id="PF00580">
    <property type="entry name" value="UvrD-helicase"/>
    <property type="match status" value="1"/>
</dbReference>
<dbReference type="Gene3D" id="1.10.10.160">
    <property type="match status" value="1"/>
</dbReference>
<comment type="caution">
    <text evidence="7">The sequence shown here is derived from an EMBL/GenBank/DDBJ whole genome shotgun (WGS) entry which is preliminary data.</text>
</comment>
<evidence type="ECO:0000256" key="5">
    <source>
        <dbReference type="PROSITE-ProRule" id="PRU00560"/>
    </source>
</evidence>
<dbReference type="RefSeq" id="WP_382394334.1">
    <property type="nucleotide sequence ID" value="NZ_JBHUNA010000024.1"/>
</dbReference>
<evidence type="ECO:0000256" key="1">
    <source>
        <dbReference type="ARBA" id="ARBA00022741"/>
    </source>
</evidence>
<accession>A0ABW5V7J2</accession>
<dbReference type="PANTHER" id="PTHR11070:SF17">
    <property type="entry name" value="DNA HELICASE IV"/>
    <property type="match status" value="1"/>
</dbReference>
<evidence type="ECO:0000259" key="6">
    <source>
        <dbReference type="PROSITE" id="PS51198"/>
    </source>
</evidence>
<dbReference type="InterPro" id="IPR048228">
    <property type="entry name" value="HelD_bacillota"/>
</dbReference>
<dbReference type="EMBL" id="JBHUNA010000024">
    <property type="protein sequence ID" value="MFD2761639.1"/>
    <property type="molecule type" value="Genomic_DNA"/>
</dbReference>
<dbReference type="InterPro" id="IPR027417">
    <property type="entry name" value="P-loop_NTPase"/>
</dbReference>
<dbReference type="Pfam" id="PF13538">
    <property type="entry name" value="UvrD_C_2"/>
    <property type="match status" value="1"/>
</dbReference>
<keyword evidence="4 5" id="KW-0067">ATP-binding</keyword>
<organism evidence="7 8">
    <name type="scientific">Lentibacillus juripiscarius</name>
    <dbReference type="NCBI Taxonomy" id="257446"/>
    <lineage>
        <taxon>Bacteria</taxon>
        <taxon>Bacillati</taxon>
        <taxon>Bacillota</taxon>
        <taxon>Bacilli</taxon>
        <taxon>Bacillales</taxon>
        <taxon>Bacillaceae</taxon>
        <taxon>Lentibacillus</taxon>
    </lineage>
</organism>
<dbReference type="InterPro" id="IPR014016">
    <property type="entry name" value="UvrD-like_ATP-bd"/>
</dbReference>
<gene>
    <name evidence="7" type="primary">helD</name>
    <name evidence="7" type="ORF">ACFSUO_11815</name>
</gene>
<protein>
    <submittedName>
        <fullName evidence="7">RNA polymerase recycling motor HelD</fullName>
    </submittedName>
</protein>
<reference evidence="8" key="1">
    <citation type="journal article" date="2019" name="Int. J. Syst. Evol. Microbiol.">
        <title>The Global Catalogue of Microorganisms (GCM) 10K type strain sequencing project: providing services to taxonomists for standard genome sequencing and annotation.</title>
        <authorList>
            <consortium name="The Broad Institute Genomics Platform"/>
            <consortium name="The Broad Institute Genome Sequencing Center for Infectious Disease"/>
            <person name="Wu L."/>
            <person name="Ma J."/>
        </authorList>
    </citation>
    <scope>NUCLEOTIDE SEQUENCE [LARGE SCALE GENOMIC DNA]</scope>
    <source>
        <strain evidence="8">TISTR 1535</strain>
    </source>
</reference>
<evidence type="ECO:0000256" key="2">
    <source>
        <dbReference type="ARBA" id="ARBA00022801"/>
    </source>
</evidence>
<evidence type="ECO:0000256" key="4">
    <source>
        <dbReference type="ARBA" id="ARBA00022840"/>
    </source>
</evidence>
<evidence type="ECO:0000313" key="7">
    <source>
        <dbReference type="EMBL" id="MFD2761639.1"/>
    </source>
</evidence>
<keyword evidence="2 5" id="KW-0378">Hydrolase</keyword>
<feature type="domain" description="UvrD-like helicase ATP-binding" evidence="6">
    <location>
        <begin position="213"/>
        <end position="608"/>
    </location>
</feature>
<sequence>MTSTNNHTREEEQLRVDRVIHHIDQKAEKIIARASSIKESVIELRKDFWEDVTVNIDEPDDVIETQASIKQQAELLTQKEQSHGKLDDELKTLKRLRESPYFGRIDFHEDIEQTQEPIYIGIASLMDNSDEDFLVYDWRAPISSLYYDYSPGEAQYETMEETISGEITLKRQFIIQQGIINGMFDTGVTIGDRLLQEVLGNNASTKMKSIVATIQKEQNRIIRNKGNQYLIVQGAAGSGKTSAALQRIAYLMYAYRDILSADNIVLLSPNPLFSSYIANVLPELGETNVRQTTFLDFLENQIRHPFTIESPFEQMEYVMTRTNQQNDSIRMKNIDCKSDLSFMRLLDGFIDHLNTQDIQFRNITFRGEVLISKEQISDYFYSLDETITIPNKLELVARWLLQEIRDQQQNELDKDWVLEKTELLDKEDYQDAFYQAQKQAEHETNEVVHEESILRKEVIKRVFAPIKKKIKEYQFVHTSAAYQRLFTDWTPDEPPENWEAIRTYTTANLAENFLPWEDAAPYLYFQHRLLGTPHDRSVRYLVVDEAQDYAGFQFACIKHIFPNARMTLLGDINQAIYSYMADENPLVAASPEEASYEKITLTKSYRSTRQIAEFTIPFAPGNEMIEPFNREGNKPLLIQQDRSNLAKTLVAEANKLRKNGSETIGIICKTKQESSQVASLLKDKIAFTQIDESASNFPKGLLILPVYLAKGIEMDAVIVPDASKERYSNETDRTLFYTACTRAMHELIMLTAEKPAPFISEVPQEKYQEERR</sequence>
<dbReference type="Gene3D" id="3.40.50.300">
    <property type="entry name" value="P-loop containing nucleotide triphosphate hydrolases"/>
    <property type="match status" value="3"/>
</dbReference>
<name>A0ABW5V7J2_9BACI</name>